<dbReference type="Gene3D" id="2.30.40.10">
    <property type="entry name" value="Urease, subunit C, domain 1"/>
    <property type="match status" value="1"/>
</dbReference>
<dbReference type="OrthoDB" id="9807210at2"/>
<dbReference type="RefSeq" id="WP_084056001.1">
    <property type="nucleotide sequence ID" value="NZ_FWXF01000002.1"/>
</dbReference>
<evidence type="ECO:0000256" key="3">
    <source>
        <dbReference type="ARBA" id="ARBA00022833"/>
    </source>
</evidence>
<keyword evidence="2 4" id="KW-0378">Hydrolase</keyword>
<accession>A0A1W1X485</accession>
<dbReference type="InterPro" id="IPR050287">
    <property type="entry name" value="MTA/SAH_deaminase"/>
</dbReference>
<evidence type="ECO:0000256" key="2">
    <source>
        <dbReference type="ARBA" id="ARBA00022801"/>
    </source>
</evidence>
<comment type="cofactor">
    <cofactor evidence="4">
        <name>Zn(2+)</name>
        <dbReference type="ChEBI" id="CHEBI:29105"/>
    </cofactor>
    <text evidence="4">Binds 1 zinc ion per subunit.</text>
</comment>
<dbReference type="SUPFAM" id="SSF51556">
    <property type="entry name" value="Metallo-dependent hydrolases"/>
    <property type="match status" value="1"/>
</dbReference>
<comment type="function">
    <text evidence="4">Catalyzes the deamination of 5-methylthioadenosine and S-adenosyl-L-homocysteine into 5-methylthioinosine and S-inosyl-L-homocysteine, respectively. Is also able to deaminate adenosine.</text>
</comment>
<dbReference type="AlphaFoldDB" id="A0A1W1X485"/>
<feature type="binding site" evidence="4">
    <location>
        <position position="198"/>
    </location>
    <ligand>
        <name>substrate</name>
    </ligand>
</feature>
<feature type="binding site" evidence="4">
    <location>
        <position position="172"/>
    </location>
    <ligand>
        <name>substrate</name>
    </ligand>
</feature>
<evidence type="ECO:0000256" key="1">
    <source>
        <dbReference type="ARBA" id="ARBA00022723"/>
    </source>
</evidence>
<feature type="binding site" evidence="4">
    <location>
        <position position="75"/>
    </location>
    <ligand>
        <name>Zn(2+)</name>
        <dbReference type="ChEBI" id="CHEBI:29105"/>
    </ligand>
</feature>
<dbReference type="EC" id="3.5.4.28" evidence="4"/>
<dbReference type="InterPro" id="IPR032466">
    <property type="entry name" value="Metal_Hydrolase"/>
</dbReference>
<dbReference type="EMBL" id="FWXF01000002">
    <property type="protein sequence ID" value="SMC18764.1"/>
    <property type="molecule type" value="Genomic_DNA"/>
</dbReference>
<dbReference type="Gene3D" id="3.20.20.140">
    <property type="entry name" value="Metal-dependent hydrolases"/>
    <property type="match status" value="1"/>
</dbReference>
<sequence>MRTKDLTTVDLLLTEIDWLLICDPGMTVVKQGAVAVDGGTVVAAGSQRDLEARYRARETLPMSGHLVMPGLINTHVHAAMTLFRGIGDDLPLKTWLQEVIFPAEARHADDAFVELGTVLACAEMILGGTTTFCDGYFFEEAAARAAARAGIRAVLGQGVLDFPSPDLKDPSRARQRVEAFLDAARSWPPRLRPSLFCHAPYTCGPETLQWVKDLCRRQGLLFQIHVSETQWEVEEIETRYGRRPVFHLDHLGLLDPMTLCAHGVWLDPDEIALLAERGACLSHNVESNLKLASGVAPVPALIQVGVPVGLGTDGCASNNDLDLFSEMALTAKLHKATANDPTVCPARQVLRMATLDGARALGLSHAVGSLEPGKRADLIALRIDRPHLTPLYDPVSHIVYAARSSDVNHVWVDGRRVVQDGRLLTLDVPQLLCEAESVAVTVRSCGR</sequence>
<feature type="binding site" evidence="4">
    <location>
        <position position="313"/>
    </location>
    <ligand>
        <name>substrate</name>
    </ligand>
</feature>
<gene>
    <name evidence="4" type="primary">mtaD</name>
    <name evidence="6" type="ORF">SAMN02746041_00524</name>
</gene>
<dbReference type="Proteomes" id="UP000192783">
    <property type="component" value="Unassembled WGS sequence"/>
</dbReference>
<feature type="binding site" evidence="4">
    <location>
        <position position="104"/>
    </location>
    <ligand>
        <name>substrate</name>
    </ligand>
</feature>
<keyword evidence="3 4" id="KW-0862">Zinc</keyword>
<feature type="binding site" evidence="4">
    <location>
        <position position="77"/>
    </location>
    <ligand>
        <name>Zn(2+)</name>
        <dbReference type="ChEBI" id="CHEBI:29105"/>
    </ligand>
</feature>
<comment type="similarity">
    <text evidence="4">Belongs to the metallo-dependent hydrolases superfamily. MTA/SAH deaminase family.</text>
</comment>
<dbReference type="STRING" id="1121390.SAMN02746041_00524"/>
<dbReference type="EC" id="3.5.4.31" evidence="4"/>
<comment type="catalytic activity">
    <reaction evidence="4">
        <text>S-adenosyl-L-homocysteine + H2O + H(+) = S-inosyl-L-homocysteine + NH4(+)</text>
        <dbReference type="Rhea" id="RHEA:20716"/>
        <dbReference type="ChEBI" id="CHEBI:15377"/>
        <dbReference type="ChEBI" id="CHEBI:15378"/>
        <dbReference type="ChEBI" id="CHEBI:28938"/>
        <dbReference type="ChEBI" id="CHEBI:57856"/>
        <dbReference type="ChEBI" id="CHEBI:57985"/>
        <dbReference type="EC" id="3.5.4.28"/>
    </reaction>
</comment>
<reference evidence="6 7" key="1">
    <citation type="submission" date="2017-04" db="EMBL/GenBank/DDBJ databases">
        <authorList>
            <person name="Afonso C.L."/>
            <person name="Miller P.J."/>
            <person name="Scott M.A."/>
            <person name="Spackman E."/>
            <person name="Goraichik I."/>
            <person name="Dimitrov K.M."/>
            <person name="Suarez D.L."/>
            <person name="Swayne D.E."/>
        </authorList>
    </citation>
    <scope>NUCLEOTIDE SEQUENCE [LARGE SCALE GENOMIC DNA]</scope>
    <source>
        <strain evidence="6 7">DSM 13146</strain>
    </source>
</reference>
<comment type="caution">
    <text evidence="4">Lacks conserved residue(s) required for the propagation of feature annotation.</text>
</comment>
<feature type="binding site" evidence="4">
    <location>
        <position position="313"/>
    </location>
    <ligand>
        <name>Zn(2+)</name>
        <dbReference type="ChEBI" id="CHEBI:29105"/>
    </ligand>
</feature>
<dbReference type="GO" id="GO:0046872">
    <property type="term" value="F:metal ion binding"/>
    <property type="evidence" value="ECO:0007669"/>
    <property type="project" value="UniProtKB-KW"/>
</dbReference>
<evidence type="ECO:0000256" key="4">
    <source>
        <dbReference type="HAMAP-Rule" id="MF_01281"/>
    </source>
</evidence>
<dbReference type="PANTHER" id="PTHR43794">
    <property type="entry name" value="AMINOHYDROLASE SSNA-RELATED"/>
    <property type="match status" value="1"/>
</dbReference>
<evidence type="ECO:0000313" key="6">
    <source>
        <dbReference type="EMBL" id="SMC18764.1"/>
    </source>
</evidence>
<dbReference type="InterPro" id="IPR011059">
    <property type="entry name" value="Metal-dep_hydrolase_composite"/>
</dbReference>
<evidence type="ECO:0000313" key="7">
    <source>
        <dbReference type="Proteomes" id="UP000192783"/>
    </source>
</evidence>
<protein>
    <recommendedName>
        <fullName evidence="4">5-methylthioadenosine/S-adenosylhomocysteine deaminase</fullName>
        <shortName evidence="4">MTA/SAH deaminase</shortName>
        <ecNumber evidence="4">3.5.4.28</ecNumber>
        <ecNumber evidence="4">3.5.4.31</ecNumber>
    </recommendedName>
</protein>
<dbReference type="CDD" id="cd01298">
    <property type="entry name" value="ATZ_TRZ_like"/>
    <property type="match status" value="1"/>
</dbReference>
<feature type="binding site" evidence="4">
    <location>
        <position position="228"/>
    </location>
    <ligand>
        <name>substrate</name>
    </ligand>
</feature>
<organism evidence="6 7">
    <name type="scientific">Desulfacinum hydrothermale DSM 13146</name>
    <dbReference type="NCBI Taxonomy" id="1121390"/>
    <lineage>
        <taxon>Bacteria</taxon>
        <taxon>Pseudomonadati</taxon>
        <taxon>Thermodesulfobacteriota</taxon>
        <taxon>Syntrophobacteria</taxon>
        <taxon>Syntrophobacterales</taxon>
        <taxon>Syntrophobacteraceae</taxon>
        <taxon>Desulfacinum</taxon>
    </lineage>
</organism>
<dbReference type="Pfam" id="PF01979">
    <property type="entry name" value="Amidohydro_1"/>
    <property type="match status" value="1"/>
</dbReference>
<dbReference type="PANTHER" id="PTHR43794:SF11">
    <property type="entry name" value="AMIDOHYDROLASE-RELATED DOMAIN-CONTAINING PROTEIN"/>
    <property type="match status" value="1"/>
</dbReference>
<dbReference type="SUPFAM" id="SSF51338">
    <property type="entry name" value="Composite domain of metallo-dependent hydrolases"/>
    <property type="match status" value="2"/>
</dbReference>
<name>A0A1W1X485_9BACT</name>
<dbReference type="InterPro" id="IPR023512">
    <property type="entry name" value="Deaminase_MtaD/DadD"/>
</dbReference>
<feature type="domain" description="Amidohydrolase-related" evidence="5">
    <location>
        <begin position="66"/>
        <end position="417"/>
    </location>
</feature>
<evidence type="ECO:0000259" key="5">
    <source>
        <dbReference type="Pfam" id="PF01979"/>
    </source>
</evidence>
<keyword evidence="7" id="KW-1185">Reference proteome</keyword>
<dbReference type="GO" id="GO:0050270">
    <property type="term" value="F:S-adenosylhomocysteine deaminase activity"/>
    <property type="evidence" value="ECO:0007669"/>
    <property type="project" value="UniProtKB-UniRule"/>
</dbReference>
<keyword evidence="1 4" id="KW-0479">Metal-binding</keyword>
<comment type="catalytic activity">
    <reaction evidence="4">
        <text>S-methyl-5'-thioadenosine + H2O + H(+) = S-methyl-5'-thioinosine + NH4(+)</text>
        <dbReference type="Rhea" id="RHEA:25025"/>
        <dbReference type="ChEBI" id="CHEBI:15377"/>
        <dbReference type="ChEBI" id="CHEBI:15378"/>
        <dbReference type="ChEBI" id="CHEBI:17509"/>
        <dbReference type="ChEBI" id="CHEBI:28938"/>
        <dbReference type="ChEBI" id="CHEBI:48595"/>
        <dbReference type="EC" id="3.5.4.31"/>
    </reaction>
</comment>
<dbReference type="HAMAP" id="MF_01281">
    <property type="entry name" value="MTA_SAH_deamin"/>
    <property type="match status" value="1"/>
</dbReference>
<dbReference type="FunFam" id="3.20.20.140:FF:000014">
    <property type="entry name" value="5-methylthioadenosine/S-adenosylhomocysteine deaminase"/>
    <property type="match status" value="1"/>
</dbReference>
<proteinExistence type="inferred from homology"/>
<dbReference type="GO" id="GO:0090614">
    <property type="term" value="F:5'-methylthioadenosine deaminase activity"/>
    <property type="evidence" value="ECO:0007669"/>
    <property type="project" value="UniProtKB-UniRule"/>
</dbReference>
<feature type="binding site" evidence="4">
    <location>
        <position position="225"/>
    </location>
    <ligand>
        <name>Zn(2+)</name>
        <dbReference type="ChEBI" id="CHEBI:29105"/>
    </ligand>
</feature>
<dbReference type="InterPro" id="IPR006680">
    <property type="entry name" value="Amidohydro-rel"/>
</dbReference>